<organism evidence="1">
    <name type="scientific">hydrothermal vent metagenome</name>
    <dbReference type="NCBI Taxonomy" id="652676"/>
    <lineage>
        <taxon>unclassified sequences</taxon>
        <taxon>metagenomes</taxon>
        <taxon>ecological metagenomes</taxon>
    </lineage>
</organism>
<proteinExistence type="predicted"/>
<reference evidence="1" key="1">
    <citation type="submission" date="2018-06" db="EMBL/GenBank/DDBJ databases">
        <authorList>
            <person name="Zhirakovskaya E."/>
        </authorList>
    </citation>
    <scope>NUCLEOTIDE SEQUENCE</scope>
</reference>
<dbReference type="AlphaFoldDB" id="A0A3B1E6I3"/>
<dbReference type="EMBL" id="UOGL01000261">
    <property type="protein sequence ID" value="VAX38797.1"/>
    <property type="molecule type" value="Genomic_DNA"/>
</dbReference>
<accession>A0A3B1E6I3</accession>
<evidence type="ECO:0008006" key="2">
    <source>
        <dbReference type="Google" id="ProtNLM"/>
    </source>
</evidence>
<evidence type="ECO:0000313" key="1">
    <source>
        <dbReference type="EMBL" id="VAX38797.1"/>
    </source>
</evidence>
<dbReference type="PROSITE" id="PS51257">
    <property type="entry name" value="PROKAR_LIPOPROTEIN"/>
    <property type="match status" value="1"/>
</dbReference>
<sequence length="150" mass="17296">MKNLYLLIVLLSAFSFMLAGCLNFGKDEETTSPTKAHVSRCQSEMYLNPSMKIIPLGFKIEDSGMDAAIWFKFKTDTSDLHKIFVGKVVDTSKFKNDFTFIHEMDELKWWDAKDKKLVGGQVRLPNVRFMNVGIEKNGEGYIVYIMWHEV</sequence>
<gene>
    <name evidence="1" type="ORF">MNBD_PLANCTO02-1757</name>
</gene>
<name>A0A3B1E6I3_9ZZZZ</name>
<protein>
    <recommendedName>
        <fullName evidence="2">Lipoprotein</fullName>
    </recommendedName>
</protein>